<gene>
    <name evidence="2" type="ORF">GA0111570_102178</name>
</gene>
<dbReference type="OrthoDB" id="3358948at2"/>
<feature type="domain" description="Polysaccharide pyruvyl transferase" evidence="1">
    <location>
        <begin position="23"/>
        <end position="372"/>
    </location>
</feature>
<proteinExistence type="predicted"/>
<evidence type="ECO:0000313" key="3">
    <source>
        <dbReference type="Proteomes" id="UP000199086"/>
    </source>
</evidence>
<dbReference type="Pfam" id="PF04230">
    <property type="entry name" value="PS_pyruv_trans"/>
    <property type="match status" value="1"/>
</dbReference>
<dbReference type="RefSeq" id="WP_092606354.1">
    <property type="nucleotide sequence ID" value="NZ_FMYF01000002.1"/>
</dbReference>
<name>A0A1G6GEF5_9ACTN</name>
<accession>A0A1G6GEF5</accession>
<protein>
    <submittedName>
        <fullName evidence="2">Colanic acid/amylovoran biosynthesis protein</fullName>
    </submittedName>
</protein>
<reference evidence="2 3" key="1">
    <citation type="submission" date="2016-06" db="EMBL/GenBank/DDBJ databases">
        <authorList>
            <person name="Olsen C.W."/>
            <person name="Carey S."/>
            <person name="Hinshaw L."/>
            <person name="Karasin A.I."/>
        </authorList>
    </citation>
    <scope>NUCLEOTIDE SEQUENCE [LARGE SCALE GENOMIC DNA]</scope>
    <source>
        <strain evidence="2 3">LZ-22</strain>
    </source>
</reference>
<sequence length="441" mass="48475">MPEKHSLPKTGGAVIVPTCDDSNRGDQALVWETRRVAEAAGYTGQFYMLGDPVQGAPQSEATGIGLLAPLLSHPNTRYSPKSNLHYGPLLVLVWGAIALVDTVKCMILLTTTGRAVLRRFLTLGERKTLKVMEESDICFVKGGGFIHSTNSITDPYRAFYLLFHVFLAQSLGKPVYVMPNSFGPFKGALYRFLVRGALNRCSVVTARESISQKALSAIGVESQLYPDLAFSLDSLPLDESPIRSIRQHHGSKPVVGITARPYRFPHSPDPAEAYARYLDEMAKLVAWLSSHDFIPVLIEHVIAGGEHESDISAIKAITHRLSGVDYEVVSQPTYTCRELKALYGECDYVIGTRFHSVIFALSEGVPALAIAYGGNKGKGIMRDAGLSRFAIDIEAFRAEAASELFSELVDEPELRDHLVTLRKDCGDRHAELAQLIRRAYP</sequence>
<dbReference type="STRING" id="1577474.GA0111570_102178"/>
<keyword evidence="3" id="KW-1185">Reference proteome</keyword>
<dbReference type="InterPro" id="IPR007345">
    <property type="entry name" value="Polysacch_pyruvyl_Trfase"/>
</dbReference>
<dbReference type="Proteomes" id="UP000199086">
    <property type="component" value="Unassembled WGS sequence"/>
</dbReference>
<dbReference type="PANTHER" id="PTHR36836">
    <property type="entry name" value="COLANIC ACID BIOSYNTHESIS PROTEIN WCAK"/>
    <property type="match status" value="1"/>
</dbReference>
<evidence type="ECO:0000259" key="1">
    <source>
        <dbReference type="Pfam" id="PF04230"/>
    </source>
</evidence>
<dbReference type="AlphaFoldDB" id="A0A1G6GEF5"/>
<organism evidence="2 3">
    <name type="scientific">Raineyella antarctica</name>
    <dbReference type="NCBI Taxonomy" id="1577474"/>
    <lineage>
        <taxon>Bacteria</taxon>
        <taxon>Bacillati</taxon>
        <taxon>Actinomycetota</taxon>
        <taxon>Actinomycetes</taxon>
        <taxon>Propionibacteriales</taxon>
        <taxon>Propionibacteriaceae</taxon>
        <taxon>Raineyella</taxon>
    </lineage>
</organism>
<dbReference type="PANTHER" id="PTHR36836:SF1">
    <property type="entry name" value="COLANIC ACID BIOSYNTHESIS PROTEIN WCAK"/>
    <property type="match status" value="1"/>
</dbReference>
<evidence type="ECO:0000313" key="2">
    <source>
        <dbReference type="EMBL" id="SDB80388.1"/>
    </source>
</evidence>
<dbReference type="EMBL" id="FMYF01000002">
    <property type="protein sequence ID" value="SDB80388.1"/>
    <property type="molecule type" value="Genomic_DNA"/>
</dbReference>